<evidence type="ECO:0000256" key="2">
    <source>
        <dbReference type="SAM" id="SignalP"/>
    </source>
</evidence>
<keyword evidence="2" id="KW-0732">Signal</keyword>
<comment type="caution">
    <text evidence="3">The sequence shown here is derived from an EMBL/GenBank/DDBJ whole genome shotgun (WGS) entry which is preliminary data.</text>
</comment>
<evidence type="ECO:0000313" key="3">
    <source>
        <dbReference type="EMBL" id="ROO23151.1"/>
    </source>
</evidence>
<gene>
    <name evidence="3" type="ORF">SAHL_17280</name>
</gene>
<organism evidence="3 4">
    <name type="scientific">Salinisphaera orenii YIM 95161</name>
    <dbReference type="NCBI Taxonomy" id="1051139"/>
    <lineage>
        <taxon>Bacteria</taxon>
        <taxon>Pseudomonadati</taxon>
        <taxon>Pseudomonadota</taxon>
        <taxon>Gammaproteobacteria</taxon>
        <taxon>Salinisphaerales</taxon>
        <taxon>Salinisphaeraceae</taxon>
        <taxon>Salinisphaera</taxon>
    </lineage>
</organism>
<evidence type="ECO:0000313" key="4">
    <source>
        <dbReference type="Proteomes" id="UP000285123"/>
    </source>
</evidence>
<name>A0A423PDS4_9GAMM</name>
<protein>
    <recommendedName>
        <fullName evidence="5">Imelysin-like domain-containing protein</fullName>
    </recommendedName>
</protein>
<reference evidence="3 4" key="1">
    <citation type="submission" date="2013-10" db="EMBL/GenBank/DDBJ databases">
        <title>Salinisphaera halophila YIM 95161 Genome Sequencing.</title>
        <authorList>
            <person name="Lai Q."/>
            <person name="Li C."/>
            <person name="Shao Z."/>
        </authorList>
    </citation>
    <scope>NUCLEOTIDE SEQUENCE [LARGE SCALE GENOMIC DNA]</scope>
    <source>
        <strain evidence="3 4">YIM 95161</strain>
    </source>
</reference>
<dbReference type="EMBL" id="AYKF01000143">
    <property type="protein sequence ID" value="ROO23151.1"/>
    <property type="molecule type" value="Genomic_DNA"/>
</dbReference>
<sequence>MNTALTAALILGATGLSAPAFAHGDKGAHVDAFETHLDDYEQEIEQLVATVDSIASDYAGDGVASEQLGQRADALVDDWEHVDFHEALETHAISLYPPIWVALGGLEEAIHKDGAEAEVRQWQQRTEAALWQGMGALKYAAQQRDTVAGSEDTATEKATPASGPETIDIIQKRLDEVLAAYREGDGQRATTLVNEAYMQRFEGVEGALIERDADLVSSLEKDFNATLPLLIERGADSKAVADRIAAMNDDLDTARELLKEAETDKSDVF</sequence>
<proteinExistence type="predicted"/>
<evidence type="ECO:0008006" key="5">
    <source>
        <dbReference type="Google" id="ProtNLM"/>
    </source>
</evidence>
<accession>A0A423PDS4</accession>
<keyword evidence="1" id="KW-0175">Coiled coil</keyword>
<feature type="coiled-coil region" evidence="1">
    <location>
        <begin position="30"/>
        <end position="57"/>
    </location>
</feature>
<dbReference type="AlphaFoldDB" id="A0A423PDS4"/>
<dbReference type="Proteomes" id="UP000285123">
    <property type="component" value="Unassembled WGS sequence"/>
</dbReference>
<feature type="signal peptide" evidence="2">
    <location>
        <begin position="1"/>
        <end position="22"/>
    </location>
</feature>
<evidence type="ECO:0000256" key="1">
    <source>
        <dbReference type="SAM" id="Coils"/>
    </source>
</evidence>
<feature type="chain" id="PRO_5019332822" description="Imelysin-like domain-containing protein" evidence="2">
    <location>
        <begin position="23"/>
        <end position="269"/>
    </location>
</feature>